<evidence type="ECO:0000256" key="2">
    <source>
        <dbReference type="SAM" id="Phobius"/>
    </source>
</evidence>
<keyword evidence="2" id="KW-1133">Transmembrane helix</keyword>
<name>A7K8L2_9PHYC</name>
<evidence type="ECO:0000313" key="3">
    <source>
        <dbReference type="EMBL" id="ABT16386.1"/>
    </source>
</evidence>
<accession>A7K8L2</accession>
<keyword evidence="2" id="KW-0472">Membrane</keyword>
<dbReference type="Proteomes" id="UP000202420">
    <property type="component" value="Segment"/>
</dbReference>
<evidence type="ECO:0000313" key="4">
    <source>
        <dbReference type="Proteomes" id="UP000202420"/>
    </source>
</evidence>
<organism evidence="3 4">
    <name type="scientific">Chlorovirus heliozoae</name>
    <dbReference type="NCBI Taxonomy" id="322019"/>
    <lineage>
        <taxon>Viruses</taxon>
        <taxon>Varidnaviria</taxon>
        <taxon>Bamfordvirae</taxon>
        <taxon>Nucleocytoviricota</taxon>
        <taxon>Megaviricetes</taxon>
        <taxon>Algavirales</taxon>
        <taxon>Phycodnaviridae</taxon>
        <taxon>Chlorovirus</taxon>
    </lineage>
</organism>
<gene>
    <name evidence="3" type="primary">z252L</name>
    <name evidence="3" type="ORF">ATCV1_z252L</name>
</gene>
<feature type="transmembrane region" description="Helical" evidence="2">
    <location>
        <begin position="108"/>
        <end position="125"/>
    </location>
</feature>
<reference evidence="3 4" key="1">
    <citation type="submission" date="2006-09" db="EMBL/GenBank/DDBJ databases">
        <title>Sequence and annotation of the 288-kb ATCV-1 virus that infects an endosymbiotic Chlorella strain of the heliozoon Acanthocystis turfacea.</title>
        <authorList>
            <person name="Fitzgerald L.A."/>
            <person name="Graves M.V."/>
            <person name="Li X."/>
            <person name="Pfitzner A.J.P."/>
            <person name="Hartigan J."/>
            <person name="Van Etten J.L."/>
        </authorList>
    </citation>
    <scope>NUCLEOTIDE SEQUENCE [LARGE SCALE GENOMIC DNA]</scope>
    <source>
        <strain evidence="3 4">ATCV-1</strain>
    </source>
</reference>
<dbReference type="RefSeq" id="YP_001426733.1">
    <property type="nucleotide sequence ID" value="NC_008724.1"/>
</dbReference>
<protein>
    <submittedName>
        <fullName evidence="3">Uncharacterized protein z252L</fullName>
    </submittedName>
</protein>
<feature type="region of interest" description="Disordered" evidence="1">
    <location>
        <begin position="1"/>
        <end position="26"/>
    </location>
</feature>
<dbReference type="KEGG" id="vg:5470852"/>
<feature type="compositionally biased region" description="Polar residues" evidence="1">
    <location>
        <begin position="1"/>
        <end position="11"/>
    </location>
</feature>
<proteinExistence type="predicted"/>
<evidence type="ECO:0000256" key="1">
    <source>
        <dbReference type="SAM" id="MobiDB-lite"/>
    </source>
</evidence>
<sequence>MSRQHAVSWQHTKGGRGEMYQQQKQSGRIALHTDSQNLGVCIFSTRRSIDPSSIICLSSASVSGDIRSSAVPSLPSLPSAKSMIVCIARGLFAFRRASSTRFRISPKLIPVVIAIYYTTILYLFYLSILDLLAGLCYEHPIFLVLGGTIFRERVIAGQGCNDTALGHDTLVRLEKVADGREQSAAILVGVKSSVITSERDVALEHDVVVLGEELAEGRGVLGGRGHC</sequence>
<dbReference type="GeneID" id="5470852"/>
<dbReference type="EMBL" id="EF101928">
    <property type="protein sequence ID" value="ABT16386.1"/>
    <property type="molecule type" value="Genomic_DNA"/>
</dbReference>
<keyword evidence="2" id="KW-0812">Transmembrane</keyword>
<keyword evidence="4" id="KW-1185">Reference proteome</keyword>